<keyword evidence="2" id="KW-1185">Reference proteome</keyword>
<evidence type="ECO:0000313" key="1">
    <source>
        <dbReference type="EMBL" id="CAJ1974965.1"/>
    </source>
</evidence>
<sequence>MKGGNWQYTWRKTRYLWVRRNVDGHRKKLERQLHALVRSRYALSLLRYQSPLRYQSLIYEDEPQNKLQNNMKVESYGKVGRAN</sequence>
<dbReference type="Gramene" id="rna-AYBTSS11_LOCUS27053">
    <property type="protein sequence ID" value="CAJ1974965.1"/>
    <property type="gene ID" value="gene-AYBTSS11_LOCUS27053"/>
</dbReference>
<dbReference type="Proteomes" id="UP001189624">
    <property type="component" value="Chromosome 9"/>
</dbReference>
<gene>
    <name evidence="1" type="ORF">AYBTSS11_LOCUS27053</name>
</gene>
<dbReference type="AlphaFoldDB" id="A0AA86W0R1"/>
<protein>
    <submittedName>
        <fullName evidence="1">Uncharacterized protein</fullName>
    </submittedName>
</protein>
<organism evidence="1 2">
    <name type="scientific">Sphenostylis stenocarpa</name>
    <dbReference type="NCBI Taxonomy" id="92480"/>
    <lineage>
        <taxon>Eukaryota</taxon>
        <taxon>Viridiplantae</taxon>
        <taxon>Streptophyta</taxon>
        <taxon>Embryophyta</taxon>
        <taxon>Tracheophyta</taxon>
        <taxon>Spermatophyta</taxon>
        <taxon>Magnoliopsida</taxon>
        <taxon>eudicotyledons</taxon>
        <taxon>Gunneridae</taxon>
        <taxon>Pentapetalae</taxon>
        <taxon>rosids</taxon>
        <taxon>fabids</taxon>
        <taxon>Fabales</taxon>
        <taxon>Fabaceae</taxon>
        <taxon>Papilionoideae</taxon>
        <taxon>50 kb inversion clade</taxon>
        <taxon>NPAAA clade</taxon>
        <taxon>indigoferoid/millettioid clade</taxon>
        <taxon>Phaseoleae</taxon>
        <taxon>Sphenostylis</taxon>
    </lineage>
</organism>
<evidence type="ECO:0000313" key="2">
    <source>
        <dbReference type="Proteomes" id="UP001189624"/>
    </source>
</evidence>
<reference evidence="1" key="1">
    <citation type="submission" date="2023-10" db="EMBL/GenBank/DDBJ databases">
        <authorList>
            <person name="Domelevo Entfellner J.-B."/>
        </authorList>
    </citation>
    <scope>NUCLEOTIDE SEQUENCE</scope>
</reference>
<proteinExistence type="predicted"/>
<name>A0AA86W0R1_9FABA</name>
<dbReference type="EMBL" id="OY731406">
    <property type="protein sequence ID" value="CAJ1974965.1"/>
    <property type="molecule type" value="Genomic_DNA"/>
</dbReference>
<accession>A0AA86W0R1</accession>